<sequence length="57" mass="6853">MLFFLLEFILIIIVDLSVLELTKKDAKRVNSIFLFNNFEDFMNNGRLFRHAFKLMIL</sequence>
<evidence type="ECO:0000313" key="1">
    <source>
        <dbReference type="EMBL" id="EOH81983.1"/>
    </source>
</evidence>
<evidence type="ECO:0000313" key="4">
    <source>
        <dbReference type="Proteomes" id="UP000014158"/>
    </source>
</evidence>
<evidence type="ECO:0000313" key="2">
    <source>
        <dbReference type="EMBL" id="EOT78180.1"/>
    </source>
</evidence>
<dbReference type="AlphaFoldDB" id="R2PFM3"/>
<reference evidence="2 4" key="2">
    <citation type="submission" date="2013-03" db="EMBL/GenBank/DDBJ databases">
        <title>The Genome Sequence of Enterococcus raffinosus ATCC_49464 (PacBio/Illumina hybrid assembly).</title>
        <authorList>
            <consortium name="The Broad Institute Genomics Platform"/>
            <consortium name="The Broad Institute Genome Sequencing Center for Infectious Disease"/>
            <person name="Earl A."/>
            <person name="Russ C."/>
            <person name="Gilmore M."/>
            <person name="Surin D."/>
            <person name="Walker B."/>
            <person name="Young S."/>
            <person name="Zeng Q."/>
            <person name="Gargeya S."/>
            <person name="Fitzgerald M."/>
            <person name="Haas B."/>
            <person name="Abouelleil A."/>
            <person name="Allen A.W."/>
            <person name="Alvarado L."/>
            <person name="Arachchi H.M."/>
            <person name="Berlin A.M."/>
            <person name="Chapman S.B."/>
            <person name="Gainer-Dewar J."/>
            <person name="Goldberg J."/>
            <person name="Griggs A."/>
            <person name="Gujja S."/>
            <person name="Hansen M."/>
            <person name="Howarth C."/>
            <person name="Imamovic A."/>
            <person name="Ireland A."/>
            <person name="Larimer J."/>
            <person name="McCowan C."/>
            <person name="Murphy C."/>
            <person name="Pearson M."/>
            <person name="Poon T.W."/>
            <person name="Priest M."/>
            <person name="Roberts A."/>
            <person name="Saif S."/>
            <person name="Shea T."/>
            <person name="Sisk P."/>
            <person name="Sykes S."/>
            <person name="Wortman J."/>
            <person name="Nusbaum C."/>
            <person name="Birren B."/>
        </authorList>
    </citation>
    <scope>NUCLEOTIDE SEQUENCE [LARGE SCALE GENOMIC DNA]</scope>
    <source>
        <strain evidence="2 4">ATCC 49464</strain>
    </source>
</reference>
<evidence type="ECO:0000313" key="3">
    <source>
        <dbReference type="Proteomes" id="UP000013877"/>
    </source>
</evidence>
<organism evidence="1 3">
    <name type="scientific">Enterococcus raffinosus ATCC 49464</name>
    <dbReference type="NCBI Taxonomy" id="1158602"/>
    <lineage>
        <taxon>Bacteria</taxon>
        <taxon>Bacillati</taxon>
        <taxon>Bacillota</taxon>
        <taxon>Bacilli</taxon>
        <taxon>Lactobacillales</taxon>
        <taxon>Enterococcaceae</taxon>
        <taxon>Enterococcus</taxon>
    </lineage>
</organism>
<dbReference type="Proteomes" id="UP000013877">
    <property type="component" value="Unassembled WGS sequence"/>
</dbReference>
<reference evidence="1 3" key="1">
    <citation type="submission" date="2013-02" db="EMBL/GenBank/DDBJ databases">
        <title>The Genome Sequence of Enterococcus raffinosus ATCC_49464.</title>
        <authorList>
            <consortium name="The Broad Institute Genome Sequencing Platform"/>
            <consortium name="The Broad Institute Genome Sequencing Center for Infectious Disease"/>
            <person name="Earl A.M."/>
            <person name="Gilmore M.S."/>
            <person name="Lebreton F."/>
            <person name="Walker B."/>
            <person name="Young S.K."/>
            <person name="Zeng Q."/>
            <person name="Gargeya S."/>
            <person name="Fitzgerald M."/>
            <person name="Haas B."/>
            <person name="Abouelleil A."/>
            <person name="Alvarado L."/>
            <person name="Arachchi H.M."/>
            <person name="Berlin A.M."/>
            <person name="Chapman S.B."/>
            <person name="Dewar J."/>
            <person name="Goldberg J."/>
            <person name="Griggs A."/>
            <person name="Gujja S."/>
            <person name="Hansen M."/>
            <person name="Howarth C."/>
            <person name="Imamovic A."/>
            <person name="Larimer J."/>
            <person name="McCowan C."/>
            <person name="Murphy C."/>
            <person name="Neiman D."/>
            <person name="Pearson M."/>
            <person name="Priest M."/>
            <person name="Roberts A."/>
            <person name="Saif S."/>
            <person name="Shea T."/>
            <person name="Sisk P."/>
            <person name="Sykes S."/>
            <person name="Wortman J."/>
            <person name="Nusbaum C."/>
            <person name="Birren B."/>
        </authorList>
    </citation>
    <scope>NUCLEOTIDE SEQUENCE [LARGE SCALE GENOMIC DNA]</scope>
    <source>
        <strain evidence="1 3">ATCC 49464</strain>
    </source>
</reference>
<dbReference type="EMBL" id="ASWF01000002">
    <property type="protein sequence ID" value="EOT78180.1"/>
    <property type="molecule type" value="Genomic_DNA"/>
</dbReference>
<dbReference type="Proteomes" id="UP000014158">
    <property type="component" value="Unassembled WGS sequence"/>
</dbReference>
<name>R2PFM3_9ENTE</name>
<comment type="caution">
    <text evidence="1">The sequence shown here is derived from an EMBL/GenBank/DDBJ whole genome shotgun (WGS) entry which is preliminary data.</text>
</comment>
<dbReference type="HOGENOM" id="CLU_2989710_0_0_9"/>
<protein>
    <submittedName>
        <fullName evidence="1">Uncharacterized protein</fullName>
    </submittedName>
</protein>
<dbReference type="PATRIC" id="fig|1158602.3.peg.222"/>
<accession>R2PFM3</accession>
<dbReference type="EMBL" id="AJAL01000001">
    <property type="protein sequence ID" value="EOH81983.1"/>
    <property type="molecule type" value="Genomic_DNA"/>
</dbReference>
<proteinExistence type="predicted"/>
<keyword evidence="4" id="KW-1185">Reference proteome</keyword>
<gene>
    <name evidence="2" type="ORF">I590_01718</name>
    <name evidence="1" type="ORF">UAK_00218</name>
</gene>